<feature type="transmembrane region" description="Helical" evidence="8">
    <location>
        <begin position="68"/>
        <end position="88"/>
    </location>
</feature>
<dbReference type="SUPFAM" id="SSF90123">
    <property type="entry name" value="ABC transporter transmembrane region"/>
    <property type="match status" value="1"/>
</dbReference>
<comment type="subcellular location">
    <subcellularLocation>
        <location evidence="1">Cell membrane</location>
        <topology evidence="1">Multi-pass membrane protein</topology>
    </subcellularLocation>
</comment>
<dbReference type="PANTHER" id="PTHR11384:SF59">
    <property type="entry name" value="LYSOSOMAL COBALAMIN TRANSPORTER ABCD4"/>
    <property type="match status" value="1"/>
</dbReference>
<dbReference type="SMART" id="SM00382">
    <property type="entry name" value="AAA"/>
    <property type="match status" value="1"/>
</dbReference>
<sequence>MRVILNRMGRLAWLAASGPGAWKGLWLFALILALEFVGVWLSVQMINWSRAFYDALEQLDAAEALRQIGVFGLIVAVLSASTLSGAWLRKWLQIGWRQRLTDRALTLWLDGGAYWHLRPGLSPQPVENPDQRIAQDCAQFISYLLEFTLDLITRVVSLITYLAVLWSLSNFPLSLGFLGIEAEIPRYMVWASFLYVFGSSLITHWLGRPIKRLAYDQERYEADFRHALVQVRDGADQIAQAGGEGAERRRLDRRFDSLRANWKRLIGQEFILGLFVTPYYRTVLRIPTFLALPAYFGGAVTLGGLMQLASAFSNVTTTLSWFIFDYSKLARFVAVSERLEGLFSAASAPQPAPDVPRALEVVSGGDGLLRLRDLHLYTPSGQALDPVPDTTIRPGQRVWIHGASGRGKTTLLSALRGVWPYGTGRVSLPEAPILALPQQPLAFAEGLLPTLTYPHDPASFDSALLEGILRKVGLERRIGGPDGPEALQGLSMGERQRLALARVLLLKPAWVLLDEATSALDPASEARLLALLRNDLPRSTILCVAHRVPAGLDHDSELWIGPDDERMTA</sequence>
<keyword evidence="5" id="KW-0067">ATP-binding</keyword>
<dbReference type="GO" id="GO:0140359">
    <property type="term" value="F:ABC-type transporter activity"/>
    <property type="evidence" value="ECO:0007669"/>
    <property type="project" value="InterPro"/>
</dbReference>
<dbReference type="Gene3D" id="3.40.50.300">
    <property type="entry name" value="P-loop containing nucleotide triphosphate hydrolases"/>
    <property type="match status" value="1"/>
</dbReference>
<evidence type="ECO:0000256" key="4">
    <source>
        <dbReference type="ARBA" id="ARBA00022741"/>
    </source>
</evidence>
<feature type="transmembrane region" description="Helical" evidence="8">
    <location>
        <begin position="289"/>
        <end position="309"/>
    </location>
</feature>
<feature type="transmembrane region" description="Helical" evidence="8">
    <location>
        <begin position="151"/>
        <end position="168"/>
    </location>
</feature>
<dbReference type="PANTHER" id="PTHR11384">
    <property type="entry name" value="ATP-BINDING CASSETTE, SUB-FAMILY D MEMBER"/>
    <property type="match status" value="1"/>
</dbReference>
<evidence type="ECO:0000259" key="9">
    <source>
        <dbReference type="PROSITE" id="PS50893"/>
    </source>
</evidence>
<keyword evidence="2" id="KW-0813">Transport</keyword>
<dbReference type="AlphaFoldDB" id="A0A2T7USV1"/>
<keyword evidence="12" id="KW-1185">Reference proteome</keyword>
<dbReference type="GO" id="GO:0005524">
    <property type="term" value="F:ATP binding"/>
    <property type="evidence" value="ECO:0007669"/>
    <property type="project" value="UniProtKB-KW"/>
</dbReference>
<keyword evidence="7 8" id="KW-0472">Membrane</keyword>
<dbReference type="InterPro" id="IPR011527">
    <property type="entry name" value="ABC1_TM_dom"/>
</dbReference>
<dbReference type="Pfam" id="PF00005">
    <property type="entry name" value="ABC_tran"/>
    <property type="match status" value="1"/>
</dbReference>
<dbReference type="GO" id="GO:0005886">
    <property type="term" value="C:plasma membrane"/>
    <property type="evidence" value="ECO:0007669"/>
    <property type="project" value="UniProtKB-SubCell"/>
</dbReference>
<dbReference type="Gene3D" id="1.20.1560.10">
    <property type="entry name" value="ABC transporter type 1, transmembrane domain"/>
    <property type="match status" value="1"/>
</dbReference>
<feature type="domain" description="ABC transmembrane type-1" evidence="10">
    <location>
        <begin position="29"/>
        <end position="331"/>
    </location>
</feature>
<dbReference type="Proteomes" id="UP000244810">
    <property type="component" value="Unassembled WGS sequence"/>
</dbReference>
<dbReference type="OrthoDB" id="9810134at2"/>
<keyword evidence="3 8" id="KW-0812">Transmembrane</keyword>
<keyword evidence="4" id="KW-0547">Nucleotide-binding</keyword>
<evidence type="ECO:0000256" key="5">
    <source>
        <dbReference type="ARBA" id="ARBA00022840"/>
    </source>
</evidence>
<dbReference type="InterPro" id="IPR036640">
    <property type="entry name" value="ABC1_TM_sf"/>
</dbReference>
<feature type="transmembrane region" description="Helical" evidence="8">
    <location>
        <begin position="25"/>
        <end position="48"/>
    </location>
</feature>
<dbReference type="InterPro" id="IPR003593">
    <property type="entry name" value="AAA+_ATPase"/>
</dbReference>
<reference evidence="11 12" key="1">
    <citation type="journal article" date="2011" name="Syst. Appl. Microbiol.">
        <title>Defluviimonas denitrificans gen. nov., sp. nov., and Pararhodobacter aggregans gen. nov., sp. nov., non-phototrophic Rhodobacteraceae from the biofilter of a marine aquaculture.</title>
        <authorList>
            <person name="Foesel B.U."/>
            <person name="Drake H.L."/>
            <person name="Schramm A."/>
        </authorList>
    </citation>
    <scope>NUCLEOTIDE SEQUENCE [LARGE SCALE GENOMIC DNA]</scope>
    <source>
        <strain evidence="11 12">D1-19</strain>
    </source>
</reference>
<evidence type="ECO:0000256" key="6">
    <source>
        <dbReference type="ARBA" id="ARBA00022989"/>
    </source>
</evidence>
<name>A0A2T7USV1_9RHOB</name>
<evidence type="ECO:0000256" key="7">
    <source>
        <dbReference type="ARBA" id="ARBA00023136"/>
    </source>
</evidence>
<evidence type="ECO:0000256" key="1">
    <source>
        <dbReference type="ARBA" id="ARBA00004651"/>
    </source>
</evidence>
<dbReference type="InterPro" id="IPR027417">
    <property type="entry name" value="P-loop_NTPase"/>
</dbReference>
<dbReference type="GO" id="GO:0016887">
    <property type="term" value="F:ATP hydrolysis activity"/>
    <property type="evidence" value="ECO:0007669"/>
    <property type="project" value="InterPro"/>
</dbReference>
<evidence type="ECO:0000256" key="8">
    <source>
        <dbReference type="SAM" id="Phobius"/>
    </source>
</evidence>
<evidence type="ECO:0000313" key="11">
    <source>
        <dbReference type="EMBL" id="PVE47668.1"/>
    </source>
</evidence>
<gene>
    <name evidence="11" type="ORF">DDE23_09490</name>
</gene>
<comment type="caution">
    <text evidence="11">The sequence shown here is derived from an EMBL/GenBank/DDBJ whole genome shotgun (WGS) entry which is preliminary data.</text>
</comment>
<feature type="transmembrane region" description="Helical" evidence="8">
    <location>
        <begin position="188"/>
        <end position="207"/>
    </location>
</feature>
<protein>
    <submittedName>
        <fullName evidence="11">ABC transporter permease</fullName>
    </submittedName>
</protein>
<organism evidence="11 12">
    <name type="scientific">Pararhodobacter aggregans</name>
    <dbReference type="NCBI Taxonomy" id="404875"/>
    <lineage>
        <taxon>Bacteria</taxon>
        <taxon>Pseudomonadati</taxon>
        <taxon>Pseudomonadota</taxon>
        <taxon>Alphaproteobacteria</taxon>
        <taxon>Rhodobacterales</taxon>
        <taxon>Paracoccaceae</taxon>
        <taxon>Pararhodobacter</taxon>
    </lineage>
</organism>
<dbReference type="InterPro" id="IPR050835">
    <property type="entry name" value="ABC_transporter_sub-D"/>
</dbReference>
<keyword evidence="6 8" id="KW-1133">Transmembrane helix</keyword>
<evidence type="ECO:0000256" key="3">
    <source>
        <dbReference type="ARBA" id="ARBA00022692"/>
    </source>
</evidence>
<dbReference type="InterPro" id="IPR003439">
    <property type="entry name" value="ABC_transporter-like_ATP-bd"/>
</dbReference>
<accession>A0A2T7USV1</accession>
<dbReference type="SUPFAM" id="SSF52540">
    <property type="entry name" value="P-loop containing nucleoside triphosphate hydrolases"/>
    <property type="match status" value="1"/>
</dbReference>
<dbReference type="EMBL" id="QDDR01000004">
    <property type="protein sequence ID" value="PVE47668.1"/>
    <property type="molecule type" value="Genomic_DNA"/>
</dbReference>
<evidence type="ECO:0000313" key="12">
    <source>
        <dbReference type="Proteomes" id="UP000244810"/>
    </source>
</evidence>
<dbReference type="Pfam" id="PF06472">
    <property type="entry name" value="ABC_membrane_2"/>
    <property type="match status" value="1"/>
</dbReference>
<feature type="domain" description="ABC transporter" evidence="9">
    <location>
        <begin position="369"/>
        <end position="569"/>
    </location>
</feature>
<evidence type="ECO:0000256" key="2">
    <source>
        <dbReference type="ARBA" id="ARBA00022448"/>
    </source>
</evidence>
<dbReference type="PROSITE" id="PS50929">
    <property type="entry name" value="ABC_TM1F"/>
    <property type="match status" value="1"/>
</dbReference>
<evidence type="ECO:0000259" key="10">
    <source>
        <dbReference type="PROSITE" id="PS50929"/>
    </source>
</evidence>
<dbReference type="PROSITE" id="PS50893">
    <property type="entry name" value="ABC_TRANSPORTER_2"/>
    <property type="match status" value="1"/>
</dbReference>
<proteinExistence type="predicted"/>